<organism evidence="2 3">
    <name type="scientific">Thermonema lapsum</name>
    <dbReference type="NCBI Taxonomy" id="28195"/>
    <lineage>
        <taxon>Bacteria</taxon>
        <taxon>Pseudomonadati</taxon>
        <taxon>Bacteroidota</taxon>
        <taxon>Cytophagia</taxon>
        <taxon>Cytophagales</taxon>
        <taxon>Thermonemataceae</taxon>
        <taxon>Thermonema</taxon>
    </lineage>
</organism>
<dbReference type="InterPro" id="IPR050259">
    <property type="entry name" value="SDR"/>
</dbReference>
<sequence>MLSIDLQGKRALIGGASRGIGRACAEVLARAGAQLVLLSRNQEELQALKKSLPRANEHHILATDLSKAEESSQALQNLLDKQGLELHIWVNNSGGPAPGAAHSAPVEAYRQAFEQHLVASQMILKVVLPSMRRQQYGRIINIISTSVREPIPNLGVSNTIRAAVANWAKTLSRELAPWGITVNNILPGFTQTERLEQIIQKRAEQEGCPTEEIAQQMIAQVPAGRFARPEEVAYAVAFLASPLASYINGVHLAVDGGRLHSA</sequence>
<evidence type="ECO:0000256" key="1">
    <source>
        <dbReference type="ARBA" id="ARBA00006484"/>
    </source>
</evidence>
<dbReference type="PRINTS" id="PR00081">
    <property type="entry name" value="GDHRDH"/>
</dbReference>
<dbReference type="Pfam" id="PF13561">
    <property type="entry name" value="adh_short_C2"/>
    <property type="match status" value="1"/>
</dbReference>
<dbReference type="EMBL" id="JAASRN010000003">
    <property type="protein sequence ID" value="NIK74611.1"/>
    <property type="molecule type" value="Genomic_DNA"/>
</dbReference>
<evidence type="ECO:0000313" key="3">
    <source>
        <dbReference type="Proteomes" id="UP000537126"/>
    </source>
</evidence>
<dbReference type="PANTHER" id="PTHR42879:SF6">
    <property type="entry name" value="NADPH-DEPENDENT REDUCTASE BACG"/>
    <property type="match status" value="1"/>
</dbReference>
<reference evidence="2 3" key="1">
    <citation type="submission" date="2020-03" db="EMBL/GenBank/DDBJ databases">
        <title>Genomic Encyclopedia of Type Strains, Phase IV (KMG-IV): sequencing the most valuable type-strain genomes for metagenomic binning, comparative biology and taxonomic classification.</title>
        <authorList>
            <person name="Goeker M."/>
        </authorList>
    </citation>
    <scope>NUCLEOTIDE SEQUENCE [LARGE SCALE GENOMIC DNA]</scope>
    <source>
        <strain evidence="2 3">DSM 5718</strain>
    </source>
</reference>
<dbReference type="CDD" id="cd05344">
    <property type="entry name" value="BKR_like_SDR_like"/>
    <property type="match status" value="1"/>
</dbReference>
<evidence type="ECO:0000313" key="2">
    <source>
        <dbReference type="EMBL" id="NIK74611.1"/>
    </source>
</evidence>
<accession>A0A846MT51</accession>
<dbReference type="Gene3D" id="3.40.50.720">
    <property type="entry name" value="NAD(P)-binding Rossmann-like Domain"/>
    <property type="match status" value="1"/>
</dbReference>
<proteinExistence type="inferred from homology"/>
<comment type="similarity">
    <text evidence="1">Belongs to the short-chain dehydrogenases/reductases (SDR) family.</text>
</comment>
<dbReference type="Proteomes" id="UP000537126">
    <property type="component" value="Unassembled WGS sequence"/>
</dbReference>
<name>A0A846MT51_9BACT</name>
<dbReference type="AlphaFoldDB" id="A0A846MT51"/>
<dbReference type="SUPFAM" id="SSF51735">
    <property type="entry name" value="NAD(P)-binding Rossmann-fold domains"/>
    <property type="match status" value="1"/>
</dbReference>
<comment type="caution">
    <text evidence="2">The sequence shown here is derived from an EMBL/GenBank/DDBJ whole genome shotgun (WGS) entry which is preliminary data.</text>
</comment>
<dbReference type="InterPro" id="IPR002347">
    <property type="entry name" value="SDR_fam"/>
</dbReference>
<dbReference type="PANTHER" id="PTHR42879">
    <property type="entry name" value="3-OXOACYL-(ACYL-CARRIER-PROTEIN) REDUCTASE"/>
    <property type="match status" value="1"/>
</dbReference>
<keyword evidence="2" id="KW-0560">Oxidoreductase</keyword>
<dbReference type="RefSeq" id="WP_166920538.1">
    <property type="nucleotide sequence ID" value="NZ_JAASRN010000003.1"/>
</dbReference>
<dbReference type="InterPro" id="IPR036291">
    <property type="entry name" value="NAD(P)-bd_dom_sf"/>
</dbReference>
<dbReference type="FunFam" id="3.40.50.720:FF:000084">
    <property type="entry name" value="Short-chain dehydrogenase reductase"/>
    <property type="match status" value="1"/>
</dbReference>
<dbReference type="GO" id="GO:0004316">
    <property type="term" value="F:3-oxoacyl-[acyl-carrier-protein] reductase (NADPH) activity"/>
    <property type="evidence" value="ECO:0007669"/>
    <property type="project" value="UniProtKB-EC"/>
</dbReference>
<dbReference type="EC" id="1.1.1.100" evidence="2"/>
<gene>
    <name evidence="2" type="ORF">FHS56_002136</name>
</gene>
<keyword evidence="3" id="KW-1185">Reference proteome</keyword>
<protein>
    <submittedName>
        <fullName evidence="2">3-oxoacyl-[acyl-carrier protein] reductase</fullName>
        <ecNumber evidence="2">1.1.1.100</ecNumber>
    </submittedName>
</protein>